<comment type="caution">
    <text evidence="11">The sequence shown here is derived from an EMBL/GenBank/DDBJ whole genome shotgun (WGS) entry which is preliminary data.</text>
</comment>
<name>A0A0F9W620_9ZZZZ</name>
<evidence type="ECO:0000256" key="7">
    <source>
        <dbReference type="ARBA" id="ARBA00022670"/>
    </source>
</evidence>
<dbReference type="GO" id="GO:0005737">
    <property type="term" value="C:cytoplasm"/>
    <property type="evidence" value="ECO:0007669"/>
    <property type="project" value="UniProtKB-SubCell"/>
</dbReference>
<gene>
    <name evidence="11" type="ORF">LCGC14_0007480</name>
</gene>
<dbReference type="AlphaFoldDB" id="A0A0F9W620"/>
<dbReference type="PIRSF" id="PIRSF006431">
    <property type="entry name" value="Pept_S33"/>
    <property type="match status" value="1"/>
</dbReference>
<dbReference type="GO" id="GO:0006508">
    <property type="term" value="P:proteolysis"/>
    <property type="evidence" value="ECO:0007669"/>
    <property type="project" value="UniProtKB-KW"/>
</dbReference>
<evidence type="ECO:0000259" key="10">
    <source>
        <dbReference type="Pfam" id="PF00561"/>
    </source>
</evidence>
<dbReference type="InterPro" id="IPR000073">
    <property type="entry name" value="AB_hydrolase_1"/>
</dbReference>
<dbReference type="EMBL" id="LAZR01000001">
    <property type="protein sequence ID" value="KKO12731.1"/>
    <property type="molecule type" value="Genomic_DNA"/>
</dbReference>
<evidence type="ECO:0000313" key="11">
    <source>
        <dbReference type="EMBL" id="KKO12731.1"/>
    </source>
</evidence>
<keyword evidence="8" id="KW-0378">Hydrolase</keyword>
<proteinExistence type="inferred from homology"/>
<evidence type="ECO:0000256" key="3">
    <source>
        <dbReference type="ARBA" id="ARBA00010088"/>
    </source>
</evidence>
<accession>A0A0F9W620</accession>
<organism evidence="11">
    <name type="scientific">marine sediment metagenome</name>
    <dbReference type="NCBI Taxonomy" id="412755"/>
    <lineage>
        <taxon>unclassified sequences</taxon>
        <taxon>metagenomes</taxon>
        <taxon>ecological metagenomes</taxon>
    </lineage>
</organism>
<dbReference type="EC" id="3.4.11.5" evidence="4"/>
<dbReference type="InterPro" id="IPR005944">
    <property type="entry name" value="Pro_iminopeptidase"/>
</dbReference>
<protein>
    <recommendedName>
        <fullName evidence="4">prolyl aminopeptidase</fullName>
        <ecNumber evidence="4">3.4.11.5</ecNumber>
    </recommendedName>
    <alternativeName>
        <fullName evidence="9">Prolyl aminopeptidase</fullName>
    </alternativeName>
</protein>
<keyword evidence="6" id="KW-0963">Cytoplasm</keyword>
<evidence type="ECO:0000256" key="8">
    <source>
        <dbReference type="ARBA" id="ARBA00022801"/>
    </source>
</evidence>
<evidence type="ECO:0000256" key="2">
    <source>
        <dbReference type="ARBA" id="ARBA00004496"/>
    </source>
</evidence>
<dbReference type="NCBIfam" id="TIGR01249">
    <property type="entry name" value="pro_imino_pep_1"/>
    <property type="match status" value="1"/>
</dbReference>
<comment type="subcellular location">
    <subcellularLocation>
        <location evidence="2">Cytoplasm</location>
    </subcellularLocation>
</comment>
<comment type="similarity">
    <text evidence="3">Belongs to the peptidase S33 family.</text>
</comment>
<evidence type="ECO:0000256" key="5">
    <source>
        <dbReference type="ARBA" id="ARBA00022438"/>
    </source>
</evidence>
<dbReference type="InterPro" id="IPR002410">
    <property type="entry name" value="Peptidase_S33"/>
</dbReference>
<dbReference type="InterPro" id="IPR029058">
    <property type="entry name" value="AB_hydrolase_fold"/>
</dbReference>
<dbReference type="GO" id="GO:0004177">
    <property type="term" value="F:aminopeptidase activity"/>
    <property type="evidence" value="ECO:0007669"/>
    <property type="project" value="UniProtKB-KW"/>
</dbReference>
<dbReference type="SUPFAM" id="SSF53474">
    <property type="entry name" value="alpha/beta-Hydrolases"/>
    <property type="match status" value="1"/>
</dbReference>
<reference evidence="11" key="1">
    <citation type="journal article" date="2015" name="Nature">
        <title>Complex archaea that bridge the gap between prokaryotes and eukaryotes.</title>
        <authorList>
            <person name="Spang A."/>
            <person name="Saw J.H."/>
            <person name="Jorgensen S.L."/>
            <person name="Zaremba-Niedzwiedzka K."/>
            <person name="Martijn J."/>
            <person name="Lind A.E."/>
            <person name="van Eijk R."/>
            <person name="Schleper C."/>
            <person name="Guy L."/>
            <person name="Ettema T.J."/>
        </authorList>
    </citation>
    <scope>NUCLEOTIDE SEQUENCE</scope>
</reference>
<evidence type="ECO:0000256" key="1">
    <source>
        <dbReference type="ARBA" id="ARBA00001585"/>
    </source>
</evidence>
<evidence type="ECO:0000256" key="6">
    <source>
        <dbReference type="ARBA" id="ARBA00022490"/>
    </source>
</evidence>
<evidence type="ECO:0000256" key="4">
    <source>
        <dbReference type="ARBA" id="ARBA00012568"/>
    </source>
</evidence>
<dbReference type="Pfam" id="PF00561">
    <property type="entry name" value="Abhydrolase_1"/>
    <property type="match status" value="1"/>
</dbReference>
<feature type="domain" description="AB hydrolase-1" evidence="10">
    <location>
        <begin position="39"/>
        <end position="301"/>
    </location>
</feature>
<dbReference type="PANTHER" id="PTHR43722">
    <property type="entry name" value="PROLINE IMINOPEPTIDASE"/>
    <property type="match status" value="1"/>
</dbReference>
<sequence length="318" mass="36245">MTGPSADLYPAIEPFNSDFLPVSERHTLYYEQVGNPAGKPVVFLHGGPGGGLMPDYRRYFDPKKWHVILFDQRGCGHSRPFADIEDNTTWDLVADIEKLRTHLGLPQWAVFGGSWGSTLALSYAITHPDVCTDLFLRGIFLLRKKEIDWFYQEGCSRLFPDLWQSYLEPIAEDERDDLVAAYYRRLTSTDAAIRQRAAKAWSVWEGSTSRLLFDPASSDKFGNEQFADAFARIECHYFTNKGFFPNDNYLLDNADALKNIRTVIVHGRYDVICPVENAWQLHKALPRSELHIVADAGHSLSEPGITARMIEYTDKWSD</sequence>
<evidence type="ECO:0000256" key="9">
    <source>
        <dbReference type="ARBA" id="ARBA00029605"/>
    </source>
</evidence>
<comment type="catalytic activity">
    <reaction evidence="1">
        <text>Release of N-terminal proline from a peptide.</text>
        <dbReference type="EC" id="3.4.11.5"/>
    </reaction>
</comment>
<keyword evidence="7" id="KW-0645">Protease</keyword>
<dbReference type="PANTHER" id="PTHR43722:SF1">
    <property type="entry name" value="PROLINE IMINOPEPTIDASE"/>
    <property type="match status" value="1"/>
</dbReference>
<keyword evidence="5" id="KW-0031">Aminopeptidase</keyword>
<dbReference type="Gene3D" id="3.40.50.1820">
    <property type="entry name" value="alpha/beta hydrolase"/>
    <property type="match status" value="1"/>
</dbReference>
<dbReference type="PRINTS" id="PR00793">
    <property type="entry name" value="PROAMNOPTASE"/>
</dbReference>